<dbReference type="EC" id="2.7.7.19" evidence="14"/>
<protein>
    <recommendedName>
        <fullName evidence="14">Poly(A) polymerase</fullName>
        <ecNumber evidence="14">2.7.7.19</ecNumber>
    </recommendedName>
</protein>
<dbReference type="SUPFAM" id="SSF81631">
    <property type="entry name" value="PAP/OAS1 substrate-binding domain"/>
    <property type="match status" value="1"/>
</dbReference>
<keyword evidence="8 14" id="KW-0067">ATP-binding</keyword>
<dbReference type="GO" id="GO:0003723">
    <property type="term" value="F:RNA binding"/>
    <property type="evidence" value="ECO:0007669"/>
    <property type="project" value="UniProtKB-UniRule"/>
</dbReference>
<feature type="binding site" evidence="15">
    <location>
        <begin position="114"/>
        <end position="116"/>
    </location>
    <ligand>
        <name>ATP</name>
        <dbReference type="ChEBI" id="CHEBI:30616"/>
    </ligand>
</feature>
<comment type="function">
    <text evidence="14">Polymerase that creates the 3'-poly(A) tail of mRNA's.</text>
</comment>
<keyword evidence="11" id="KW-0464">Manganese</keyword>
<dbReference type="Pfam" id="PF04926">
    <property type="entry name" value="PAP_RNA-bind"/>
    <property type="match status" value="1"/>
</dbReference>
<keyword evidence="12 14" id="KW-0539">Nucleus</keyword>
<keyword evidence="7 14" id="KW-0547">Nucleotide-binding</keyword>
<evidence type="ECO:0000256" key="15">
    <source>
        <dbReference type="PIRSR" id="PIRSR018425-1"/>
    </source>
</evidence>
<feature type="binding site" evidence="15">
    <location>
        <position position="168"/>
    </location>
    <ligand>
        <name>ATP</name>
        <dbReference type="ChEBI" id="CHEBI:30616"/>
    </ligand>
</feature>
<feature type="region of interest" description="Disordered" evidence="17">
    <location>
        <begin position="530"/>
        <end position="550"/>
    </location>
</feature>
<dbReference type="InterPro" id="IPR011068">
    <property type="entry name" value="NuclTrfase_I-like_C"/>
</dbReference>
<evidence type="ECO:0000256" key="5">
    <source>
        <dbReference type="ARBA" id="ARBA00022679"/>
    </source>
</evidence>
<dbReference type="Gene3D" id="1.10.1410.10">
    <property type="match status" value="1"/>
</dbReference>
<dbReference type="AlphaFoldDB" id="A0A6J2V4Q9"/>
<dbReference type="OrthoDB" id="412748at2759"/>
<keyword evidence="6 16" id="KW-0479">Metal-binding</keyword>
<dbReference type="InterPro" id="IPR048840">
    <property type="entry name" value="PolA_pol_NTPase"/>
</dbReference>
<evidence type="ECO:0000256" key="17">
    <source>
        <dbReference type="SAM" id="MobiDB-lite"/>
    </source>
</evidence>
<feature type="binding site" evidence="15">
    <location>
        <position position="110"/>
    </location>
    <ligand>
        <name>ATP</name>
        <dbReference type="ChEBI" id="CHEBI:30616"/>
    </ligand>
</feature>
<feature type="binding site" evidence="15">
    <location>
        <begin position="101"/>
        <end position="103"/>
    </location>
    <ligand>
        <name>ATP</name>
        <dbReference type="ChEBI" id="CHEBI:30616"/>
    </ligand>
</feature>
<evidence type="ECO:0000256" key="16">
    <source>
        <dbReference type="PIRSR" id="PIRSR018425-2"/>
    </source>
</evidence>
<evidence type="ECO:0000256" key="4">
    <source>
        <dbReference type="ARBA" id="ARBA00022664"/>
    </source>
</evidence>
<dbReference type="Gene3D" id="3.30.70.590">
    <property type="entry name" value="Poly(A) polymerase predicted RNA binding domain"/>
    <property type="match status" value="1"/>
</dbReference>
<proteinExistence type="inferred from homology"/>
<dbReference type="GeneID" id="115809294"/>
<feature type="domain" description="Poly(A) polymerase nucleotidyltransferase" evidence="20">
    <location>
        <begin position="22"/>
        <end position="215"/>
    </location>
</feature>
<evidence type="ECO:0000256" key="1">
    <source>
        <dbReference type="ARBA" id="ARBA00001936"/>
    </source>
</evidence>
<comment type="cofactor">
    <cofactor evidence="1">
        <name>Mn(2+)</name>
        <dbReference type="ChEBI" id="CHEBI:29035"/>
    </cofactor>
</comment>
<reference evidence="22" key="1">
    <citation type="submission" date="2025-08" db="UniProtKB">
        <authorList>
            <consortium name="RefSeq"/>
        </authorList>
    </citation>
    <scope>IDENTIFICATION</scope>
</reference>
<dbReference type="RefSeq" id="XP_030626747.1">
    <property type="nucleotide sequence ID" value="XM_030770887.1"/>
</dbReference>
<dbReference type="PANTHER" id="PTHR10682">
    <property type="entry name" value="POLY A POLYMERASE"/>
    <property type="match status" value="1"/>
</dbReference>
<evidence type="ECO:0000256" key="13">
    <source>
        <dbReference type="ARBA" id="ARBA00048830"/>
    </source>
</evidence>
<dbReference type="Proteomes" id="UP000504632">
    <property type="component" value="Chromosome 4"/>
</dbReference>
<keyword evidence="4 14" id="KW-0507">mRNA processing</keyword>
<dbReference type="PIRSF" id="PIRSF018425">
    <property type="entry name" value="PolyA_polymerase"/>
    <property type="match status" value="1"/>
</dbReference>
<dbReference type="GO" id="GO:1990817">
    <property type="term" value="F:poly(A) RNA polymerase activity"/>
    <property type="evidence" value="ECO:0007669"/>
    <property type="project" value="UniProtKB-UniRule"/>
</dbReference>
<dbReference type="GO" id="GO:0031123">
    <property type="term" value="P:RNA 3'-end processing"/>
    <property type="evidence" value="ECO:0007669"/>
    <property type="project" value="InterPro"/>
</dbReference>
<comment type="similarity">
    <text evidence="3 14">Belongs to the poly(A) polymerase family.</text>
</comment>
<keyword evidence="10" id="KW-0694">RNA-binding</keyword>
<dbReference type="GO" id="GO:0006397">
    <property type="term" value="P:mRNA processing"/>
    <property type="evidence" value="ECO:0007669"/>
    <property type="project" value="UniProtKB-KW"/>
</dbReference>
<sequence>MSLTCSDSDEEHDPQQPPRFYGITSPISLAPPEETDVVLNQKLTETLISYNVFEDEVELQHRSLVLRKLDSLFQEWMCNISEAKKIPPYLMDVVGGKIFTFGSYKLGVHTKGGDIDALCVVPHHVERSEFFTSFYEILTEQKKVKDLVAVEEAFVPIIKLTFDGIEIDLLFAQLALETMPENLDLKDDRLLENLDIHCIRSLNGCRVTDEILNQVPNVENFRLTLRAIKLWAKRCNIYSNSLGFLGGVSWAILVARICQLYPNAVPSTLIHKFFMVFAQWEWPIPVLLRKQVKSKLNLPVWDPRTSRNDRYHLMPIITPAYPQQNSAYNISVSTRAVIMEEIKHGLAVMEEIVNDKADWSKLFQPKNFYEKYKHYIVLEASAKSKKQHLEWAGFVESKIRILVGKLEMNEFITLAHVNPHLCQMPPEGSKKRRYYSAWTIGIVINKGAGAKNVNVDLRSDVNSFTETVYSQAINSRIFQKGMKITVTHMRRRQLHDLWPNMAIRKRRKCLRRGIGSETEKSLNQSLCTDTSVSSLTGTSDTDSQNITPNHVSNCEGTQAAVIRPQFQEFIFKQQFHKHVSGCHEEGWPPYSK</sequence>
<evidence type="ECO:0000256" key="7">
    <source>
        <dbReference type="ARBA" id="ARBA00022741"/>
    </source>
</evidence>
<evidence type="ECO:0000313" key="21">
    <source>
        <dbReference type="Proteomes" id="UP000504632"/>
    </source>
</evidence>
<dbReference type="FunFam" id="3.30.460.10:FF:000002">
    <property type="entry name" value="Poly(A) polymerase alpha, putative"/>
    <property type="match status" value="1"/>
</dbReference>
<name>A0A6J2V4Q9_CHACN</name>
<evidence type="ECO:0000256" key="14">
    <source>
        <dbReference type="PIRNR" id="PIRNR018425"/>
    </source>
</evidence>
<dbReference type="InterPro" id="IPR043519">
    <property type="entry name" value="NT_sf"/>
</dbReference>
<dbReference type="SUPFAM" id="SSF81301">
    <property type="entry name" value="Nucleotidyltransferase"/>
    <property type="match status" value="1"/>
</dbReference>
<feature type="domain" description="Poly(A) polymerase RNA-binding" evidence="18">
    <location>
        <begin position="367"/>
        <end position="419"/>
    </location>
</feature>
<evidence type="ECO:0000259" key="19">
    <source>
        <dbReference type="Pfam" id="PF04928"/>
    </source>
</evidence>
<dbReference type="Pfam" id="PF04928">
    <property type="entry name" value="PAP_central"/>
    <property type="match status" value="1"/>
</dbReference>
<keyword evidence="9 16" id="KW-0460">Magnesium</keyword>
<evidence type="ECO:0000256" key="10">
    <source>
        <dbReference type="ARBA" id="ARBA00022884"/>
    </source>
</evidence>
<dbReference type="SUPFAM" id="SSF55003">
    <property type="entry name" value="PAP/Archaeal CCA-adding enzyme, C-terminal domain"/>
    <property type="match status" value="1"/>
</dbReference>
<evidence type="ECO:0000259" key="20">
    <source>
        <dbReference type="Pfam" id="PF20750"/>
    </source>
</evidence>
<evidence type="ECO:0000256" key="8">
    <source>
        <dbReference type="ARBA" id="ARBA00022840"/>
    </source>
</evidence>
<evidence type="ECO:0000313" key="22">
    <source>
        <dbReference type="RefSeq" id="XP_030626747.1"/>
    </source>
</evidence>
<dbReference type="InParanoid" id="A0A6J2V4Q9"/>
<feature type="binding site" evidence="15">
    <location>
        <position position="229"/>
    </location>
    <ligand>
        <name>ATP</name>
        <dbReference type="ChEBI" id="CHEBI:30616"/>
    </ligand>
</feature>
<dbReference type="GO" id="GO:0005524">
    <property type="term" value="F:ATP binding"/>
    <property type="evidence" value="ECO:0007669"/>
    <property type="project" value="UniProtKB-UniRule"/>
</dbReference>
<comment type="subcellular location">
    <subcellularLocation>
        <location evidence="2 14">Nucleus</location>
    </subcellularLocation>
</comment>
<feature type="binding site" evidence="15">
    <location>
        <position position="238"/>
    </location>
    <ligand>
        <name>ATP</name>
        <dbReference type="ChEBI" id="CHEBI:30616"/>
    </ligand>
</feature>
<dbReference type="InterPro" id="IPR007012">
    <property type="entry name" value="PolA_pol_cen_dom"/>
</dbReference>
<dbReference type="InterPro" id="IPR007010">
    <property type="entry name" value="PolA_pol_RNA-bd_dom"/>
</dbReference>
<keyword evidence="5 14" id="KW-0808">Transferase</keyword>
<evidence type="ECO:0000256" key="3">
    <source>
        <dbReference type="ARBA" id="ARBA00010912"/>
    </source>
</evidence>
<evidence type="ECO:0000256" key="12">
    <source>
        <dbReference type="ARBA" id="ARBA00023242"/>
    </source>
</evidence>
<feature type="binding site" evidence="16">
    <location>
        <position position="114"/>
    </location>
    <ligand>
        <name>Mg(2+)</name>
        <dbReference type="ChEBI" id="CHEBI:18420"/>
        <label>2</label>
        <note>catalytic</note>
    </ligand>
</feature>
<evidence type="ECO:0000259" key="18">
    <source>
        <dbReference type="Pfam" id="PF04926"/>
    </source>
</evidence>
<dbReference type="GO" id="GO:0046872">
    <property type="term" value="F:metal ion binding"/>
    <property type="evidence" value="ECO:0007669"/>
    <property type="project" value="UniProtKB-KW"/>
</dbReference>
<organism evidence="21 22">
    <name type="scientific">Chanos chanos</name>
    <name type="common">Milkfish</name>
    <name type="synonym">Mugil chanos</name>
    <dbReference type="NCBI Taxonomy" id="29144"/>
    <lineage>
        <taxon>Eukaryota</taxon>
        <taxon>Metazoa</taxon>
        <taxon>Chordata</taxon>
        <taxon>Craniata</taxon>
        <taxon>Vertebrata</taxon>
        <taxon>Euteleostomi</taxon>
        <taxon>Actinopterygii</taxon>
        <taxon>Neopterygii</taxon>
        <taxon>Teleostei</taxon>
        <taxon>Ostariophysi</taxon>
        <taxon>Gonorynchiformes</taxon>
        <taxon>Chanidae</taxon>
        <taxon>Chanos</taxon>
    </lineage>
</organism>
<dbReference type="CDD" id="cd05402">
    <property type="entry name" value="NT_PAP_TUTase"/>
    <property type="match status" value="1"/>
</dbReference>
<dbReference type="Gene3D" id="3.30.460.10">
    <property type="entry name" value="Beta Polymerase, domain 2"/>
    <property type="match status" value="1"/>
</dbReference>
<dbReference type="GO" id="GO:0005634">
    <property type="term" value="C:nucleus"/>
    <property type="evidence" value="ECO:0007669"/>
    <property type="project" value="UniProtKB-SubCell"/>
</dbReference>
<gene>
    <name evidence="22" type="primary">LOC115809294</name>
</gene>
<feature type="binding site" evidence="16">
    <location>
        <position position="168"/>
    </location>
    <ligand>
        <name>Mg(2+)</name>
        <dbReference type="ChEBI" id="CHEBI:18420"/>
        <label>2</label>
        <note>catalytic</note>
    </ligand>
</feature>
<evidence type="ECO:0000256" key="6">
    <source>
        <dbReference type="ARBA" id="ARBA00022723"/>
    </source>
</evidence>
<feature type="binding site" evidence="16">
    <location>
        <position position="116"/>
    </location>
    <ligand>
        <name>Mg(2+)</name>
        <dbReference type="ChEBI" id="CHEBI:18420"/>
        <label>2</label>
        <note>catalytic</note>
    </ligand>
</feature>
<dbReference type="InterPro" id="IPR014492">
    <property type="entry name" value="PolyA_polymerase"/>
</dbReference>
<accession>A0A6J2V4Q9</accession>
<evidence type="ECO:0000256" key="9">
    <source>
        <dbReference type="ARBA" id="ARBA00022842"/>
    </source>
</evidence>
<dbReference type="FunFam" id="1.10.1410.10:FF:000001">
    <property type="entry name" value="Putative poly(A) polymerase gamma"/>
    <property type="match status" value="1"/>
</dbReference>
<keyword evidence="21" id="KW-1185">Reference proteome</keyword>
<evidence type="ECO:0000256" key="2">
    <source>
        <dbReference type="ARBA" id="ARBA00004123"/>
    </source>
</evidence>
<comment type="catalytic activity">
    <reaction evidence="13 14">
        <text>RNA(n) + ATP = RNA(n)-3'-adenine ribonucleotide + diphosphate</text>
        <dbReference type="Rhea" id="RHEA:11332"/>
        <dbReference type="Rhea" id="RHEA-COMP:14527"/>
        <dbReference type="Rhea" id="RHEA-COMP:17347"/>
        <dbReference type="ChEBI" id="CHEBI:30616"/>
        <dbReference type="ChEBI" id="CHEBI:33019"/>
        <dbReference type="ChEBI" id="CHEBI:140395"/>
        <dbReference type="ChEBI" id="CHEBI:173115"/>
        <dbReference type="EC" id="2.7.7.19"/>
    </reaction>
</comment>
<feature type="binding site" evidence="15">
    <location>
        <begin position="247"/>
        <end position="248"/>
    </location>
    <ligand>
        <name>ATP</name>
        <dbReference type="ChEBI" id="CHEBI:30616"/>
    </ligand>
</feature>
<dbReference type="PANTHER" id="PTHR10682:SF9">
    <property type="entry name" value="POLY(A) POLYMERASE ALPHA"/>
    <property type="match status" value="1"/>
</dbReference>
<feature type="region of interest" description="Disordered" evidence="17">
    <location>
        <begin position="1"/>
        <end position="25"/>
    </location>
</feature>
<feature type="domain" description="Poly(A) polymerase central" evidence="19">
    <location>
        <begin position="220"/>
        <end position="364"/>
    </location>
</feature>
<feature type="binding site" evidence="16">
    <location>
        <position position="114"/>
    </location>
    <ligand>
        <name>Mg(2+)</name>
        <dbReference type="ChEBI" id="CHEBI:18420"/>
        <label>1</label>
        <note>catalytic</note>
    </ligand>
</feature>
<dbReference type="Pfam" id="PF20750">
    <property type="entry name" value="PAP_NTPase"/>
    <property type="match status" value="1"/>
</dbReference>
<comment type="cofactor">
    <cofactor evidence="16">
        <name>Mg(2+)</name>
        <dbReference type="ChEBI" id="CHEBI:18420"/>
    </cofactor>
    <text evidence="16">Binds 2 magnesium ions. Also active with manganese.</text>
</comment>
<evidence type="ECO:0000256" key="11">
    <source>
        <dbReference type="ARBA" id="ARBA00023211"/>
    </source>
</evidence>
<feature type="binding site" evidence="16">
    <location>
        <position position="116"/>
    </location>
    <ligand>
        <name>Mg(2+)</name>
        <dbReference type="ChEBI" id="CHEBI:18420"/>
        <label>1</label>
        <note>catalytic</note>
    </ligand>
</feature>